<reference evidence="2 3" key="1">
    <citation type="journal article" date="2014" name="Antonie Van Leeuwenhoek">
        <title>Roseivivax atlanticus sp. nov., isolated from surface seawater of the Atlantic Ocean.</title>
        <authorList>
            <person name="Li G."/>
            <person name="Lai Q."/>
            <person name="Liu X."/>
            <person name="Sun F."/>
            <person name="Shao Z."/>
        </authorList>
    </citation>
    <scope>NUCLEOTIDE SEQUENCE [LARGE SCALE GENOMIC DNA]</scope>
    <source>
        <strain evidence="2 3">22II-s10s</strain>
    </source>
</reference>
<dbReference type="AlphaFoldDB" id="W4HF06"/>
<dbReference type="PATRIC" id="fig|1317118.6.peg.4223"/>
<protein>
    <submittedName>
        <fullName evidence="2">Uncharacterized protein</fullName>
    </submittedName>
</protein>
<gene>
    <name evidence="2" type="ORF">ATO8_20639</name>
</gene>
<dbReference type="Proteomes" id="UP000019063">
    <property type="component" value="Unassembled WGS sequence"/>
</dbReference>
<dbReference type="EMBL" id="AQQW01000026">
    <property type="protein sequence ID" value="ETW10726.1"/>
    <property type="molecule type" value="Genomic_DNA"/>
</dbReference>
<feature type="region of interest" description="Disordered" evidence="1">
    <location>
        <begin position="157"/>
        <end position="198"/>
    </location>
</feature>
<organism evidence="2 3">
    <name type="scientific">Roseivivax marinus</name>
    <dbReference type="NCBI Taxonomy" id="1379903"/>
    <lineage>
        <taxon>Bacteria</taxon>
        <taxon>Pseudomonadati</taxon>
        <taxon>Pseudomonadota</taxon>
        <taxon>Alphaproteobacteria</taxon>
        <taxon>Rhodobacterales</taxon>
        <taxon>Roseobacteraceae</taxon>
        <taxon>Roseivivax</taxon>
    </lineage>
</organism>
<dbReference type="Gene3D" id="1.20.5.340">
    <property type="match status" value="1"/>
</dbReference>
<proteinExistence type="predicted"/>
<evidence type="ECO:0000256" key="1">
    <source>
        <dbReference type="SAM" id="MobiDB-lite"/>
    </source>
</evidence>
<feature type="compositionally biased region" description="Gly residues" evidence="1">
    <location>
        <begin position="157"/>
        <end position="171"/>
    </location>
</feature>
<evidence type="ECO:0000313" key="2">
    <source>
        <dbReference type="EMBL" id="ETW10726.1"/>
    </source>
</evidence>
<name>W4HF06_9RHOB</name>
<accession>W4HF06</accession>
<comment type="caution">
    <text evidence="2">The sequence shown here is derived from an EMBL/GenBank/DDBJ whole genome shotgun (WGS) entry which is preliminary data.</text>
</comment>
<sequence length="356" mass="33615">MDTKAIGLGVAGLVAGVVIGTVTVSTGPSLEEIGDTVTEAVTPATEAGGAAVDAATEARDAAQSAGEGITAVAESVAALDARLAAIEEQLSGMGGTAEAVSALENQVAELRGAVDQGLSASADAQEGLEGALSGLGEGLSGLAGALGAMGGLSEMAGGSGSGGSGSGGSGAGPQTANGESGAGGQEPQAQSPAAQAVAEAGELEGIAAGETASFADGAVRVFVSRVDAESGAARLSINGALAALSTGETYEADTEGGPCMVALDSVSGRRAVVSAACGDALPAPEGARAGNTIRLADGDVRVFVSGVSADSTSARIAVNGVVPQTVALGDSVDAGDGCSVTVDGIDRGHVSVSSDC</sequence>
<dbReference type="RefSeq" id="WP_051487976.1">
    <property type="nucleotide sequence ID" value="NZ_AQQW01000026.1"/>
</dbReference>
<dbReference type="eggNOG" id="ENOG502ZCA2">
    <property type="taxonomic scope" value="Bacteria"/>
</dbReference>
<keyword evidence="3" id="KW-1185">Reference proteome</keyword>
<evidence type="ECO:0000313" key="3">
    <source>
        <dbReference type="Proteomes" id="UP000019063"/>
    </source>
</evidence>
<feature type="compositionally biased region" description="Low complexity" evidence="1">
    <location>
        <begin position="185"/>
        <end position="198"/>
    </location>
</feature>